<feature type="signal peptide" evidence="12">
    <location>
        <begin position="1"/>
        <end position="30"/>
    </location>
</feature>
<evidence type="ECO:0000256" key="3">
    <source>
        <dbReference type="ARBA" id="ARBA00022670"/>
    </source>
</evidence>
<dbReference type="AlphaFoldDB" id="A0A9X1W6S0"/>
<keyword evidence="14" id="KW-1185">Reference proteome</keyword>
<protein>
    <recommendedName>
        <fullName evidence="11">Murein endopeptidase K</fullName>
    </recommendedName>
</protein>
<evidence type="ECO:0000313" key="14">
    <source>
        <dbReference type="Proteomes" id="UP001139488"/>
    </source>
</evidence>
<evidence type="ECO:0000256" key="9">
    <source>
        <dbReference type="ARBA" id="ARBA00023316"/>
    </source>
</evidence>
<dbReference type="GO" id="GO:0071555">
    <property type="term" value="P:cell wall organization"/>
    <property type="evidence" value="ECO:0007669"/>
    <property type="project" value="UniProtKB-KW"/>
</dbReference>
<evidence type="ECO:0000256" key="8">
    <source>
        <dbReference type="ARBA" id="ARBA00023049"/>
    </source>
</evidence>
<feature type="chain" id="PRO_5040936545" description="Murein endopeptidase K" evidence="12">
    <location>
        <begin position="31"/>
        <end position="181"/>
    </location>
</feature>
<comment type="similarity">
    <text evidence="10">Belongs to the peptidase M15 family.</text>
</comment>
<dbReference type="PROSITE" id="PS51318">
    <property type="entry name" value="TAT"/>
    <property type="match status" value="1"/>
</dbReference>
<dbReference type="GO" id="GO:0046872">
    <property type="term" value="F:metal ion binding"/>
    <property type="evidence" value="ECO:0007669"/>
    <property type="project" value="UniProtKB-KW"/>
</dbReference>
<comment type="caution">
    <text evidence="13">The sequence shown here is derived from an EMBL/GenBank/DDBJ whole genome shotgun (WGS) entry which is preliminary data.</text>
</comment>
<keyword evidence="8" id="KW-0482">Metalloprotease</keyword>
<dbReference type="PANTHER" id="PTHR37425:SF1">
    <property type="entry name" value="OUTER MEMBRANE PROTEIN"/>
    <property type="match status" value="1"/>
</dbReference>
<sequence length="181" mass="20404">MFQKDFSRRDVMKMAALGLTASMVPSLSHAMPSARPRNLAMNNIHTGESIESCYFDGKDYIQGELARIDFLCRDHRRNEVHAMDKGLLDQLNQIQRLLNVESEVVIISGYRSPATNEALRSKSNGVAKKSYHMLGQAIDFRLEGVKLNHVREAALSLQAGGVGYYPRSQFVHIDTGPVRRW</sequence>
<evidence type="ECO:0000256" key="6">
    <source>
        <dbReference type="ARBA" id="ARBA00022801"/>
    </source>
</evidence>
<dbReference type="Gene3D" id="3.30.1380.10">
    <property type="match status" value="1"/>
</dbReference>
<dbReference type="GO" id="GO:0008237">
    <property type="term" value="F:metallopeptidase activity"/>
    <property type="evidence" value="ECO:0007669"/>
    <property type="project" value="UniProtKB-KW"/>
</dbReference>
<gene>
    <name evidence="13" type="ORF">LNL84_00260</name>
</gene>
<dbReference type="SUPFAM" id="SSF55166">
    <property type="entry name" value="Hedgehog/DD-peptidase"/>
    <property type="match status" value="1"/>
</dbReference>
<evidence type="ECO:0000256" key="1">
    <source>
        <dbReference type="ARBA" id="ARBA00001947"/>
    </source>
</evidence>
<dbReference type="CDD" id="cd14844">
    <property type="entry name" value="Zn-DD-carboxypeptidase_like"/>
    <property type="match status" value="1"/>
</dbReference>
<comment type="cofactor">
    <cofactor evidence="1">
        <name>Zn(2+)</name>
        <dbReference type="ChEBI" id="CHEBI:29105"/>
    </cofactor>
</comment>
<keyword evidence="5 12" id="KW-0732">Signal</keyword>
<dbReference type="EMBL" id="JAJNNZ010000001">
    <property type="protein sequence ID" value="MCJ2375262.1"/>
    <property type="molecule type" value="Genomic_DNA"/>
</dbReference>
<organism evidence="13 14">
    <name type="scientific">Vibrio gelatinilyticus</name>
    <dbReference type="NCBI Taxonomy" id="2893468"/>
    <lineage>
        <taxon>Bacteria</taxon>
        <taxon>Pseudomonadati</taxon>
        <taxon>Pseudomonadota</taxon>
        <taxon>Gammaproteobacteria</taxon>
        <taxon>Vibrionales</taxon>
        <taxon>Vibrionaceae</taxon>
        <taxon>Vibrio</taxon>
    </lineage>
</organism>
<name>A0A9X1W6S0_9VIBR</name>
<keyword evidence="7" id="KW-0862">Zinc</keyword>
<evidence type="ECO:0000313" key="13">
    <source>
        <dbReference type="EMBL" id="MCJ2375262.1"/>
    </source>
</evidence>
<evidence type="ECO:0000256" key="5">
    <source>
        <dbReference type="ARBA" id="ARBA00022729"/>
    </source>
</evidence>
<dbReference type="GO" id="GO:0006508">
    <property type="term" value="P:proteolysis"/>
    <property type="evidence" value="ECO:0007669"/>
    <property type="project" value="UniProtKB-KW"/>
</dbReference>
<keyword evidence="3" id="KW-0645">Protease</keyword>
<dbReference type="InterPro" id="IPR010275">
    <property type="entry name" value="MepK"/>
</dbReference>
<evidence type="ECO:0000256" key="11">
    <source>
        <dbReference type="ARBA" id="ARBA00093666"/>
    </source>
</evidence>
<evidence type="ECO:0000256" key="7">
    <source>
        <dbReference type="ARBA" id="ARBA00022833"/>
    </source>
</evidence>
<proteinExistence type="inferred from homology"/>
<reference evidence="13" key="1">
    <citation type="submission" date="2021-11" db="EMBL/GenBank/DDBJ databases">
        <title>Vibrio ZSDE26 sp. nov. and Vibrio ZSDZ34 sp. nov., isolated from coastal seawater in Qingdao.</title>
        <authorList>
            <person name="Zhang P."/>
        </authorList>
    </citation>
    <scope>NUCLEOTIDE SEQUENCE</scope>
    <source>
        <strain evidence="13">ZSDZ34</strain>
    </source>
</reference>
<keyword evidence="6" id="KW-0378">Hydrolase</keyword>
<accession>A0A9X1W6S0</accession>
<evidence type="ECO:0000256" key="10">
    <source>
        <dbReference type="ARBA" id="ARBA00093448"/>
    </source>
</evidence>
<dbReference type="PANTHER" id="PTHR37425">
    <property type="match status" value="1"/>
</dbReference>
<dbReference type="RefSeq" id="WP_244354090.1">
    <property type="nucleotide sequence ID" value="NZ_JAJNNZ010000001.1"/>
</dbReference>
<keyword evidence="9" id="KW-0961">Cell wall biogenesis/degradation</keyword>
<comment type="pathway">
    <text evidence="2">Cell wall biogenesis; cell wall polysaccharide biosynthesis.</text>
</comment>
<evidence type="ECO:0000256" key="2">
    <source>
        <dbReference type="ARBA" id="ARBA00004776"/>
    </source>
</evidence>
<evidence type="ECO:0000256" key="4">
    <source>
        <dbReference type="ARBA" id="ARBA00022723"/>
    </source>
</evidence>
<dbReference type="InterPro" id="IPR009045">
    <property type="entry name" value="Zn_M74/Hedgehog-like"/>
</dbReference>
<dbReference type="InterPro" id="IPR006311">
    <property type="entry name" value="TAT_signal"/>
</dbReference>
<evidence type="ECO:0000256" key="12">
    <source>
        <dbReference type="SAM" id="SignalP"/>
    </source>
</evidence>
<dbReference type="Pfam" id="PF05951">
    <property type="entry name" value="Peptidase_M15_2"/>
    <property type="match status" value="1"/>
</dbReference>
<dbReference type="Proteomes" id="UP001139488">
    <property type="component" value="Unassembled WGS sequence"/>
</dbReference>
<keyword evidence="4" id="KW-0479">Metal-binding</keyword>